<keyword evidence="3" id="KW-0032">Aminotransferase</keyword>
<dbReference type="PIRSF" id="PIRSF000390">
    <property type="entry name" value="PLP_StrS"/>
    <property type="match status" value="1"/>
</dbReference>
<dbReference type="CDD" id="cd00616">
    <property type="entry name" value="AHBA_syn"/>
    <property type="match status" value="1"/>
</dbReference>
<comment type="caution">
    <text evidence="3">The sequence shown here is derived from an EMBL/GenBank/DDBJ whole genome shotgun (WGS) entry which is preliminary data.</text>
</comment>
<name>A0ABN7JVT1_9HYPH</name>
<evidence type="ECO:0000313" key="4">
    <source>
        <dbReference type="Proteomes" id="UP000601041"/>
    </source>
</evidence>
<dbReference type="Pfam" id="PF01041">
    <property type="entry name" value="DegT_DnrJ_EryC1"/>
    <property type="match status" value="1"/>
</dbReference>
<keyword evidence="3" id="KW-0808">Transferase</keyword>
<proteinExistence type="inferred from homology"/>
<keyword evidence="2" id="KW-0663">Pyridoxal phosphate</keyword>
<sequence length="391" mass="43653">MPKTRYSPWPSFTPEEADAVSRVLLSNRVNYWTGEETRSFEKEFASWVGAEYGIALGNGTLALEVAVRAFQPSPEDEVIVPPRTFIATASAVVTAGARPIFADVDRETQGLSAETIERAITPRTKGIIVVHLAGMACDMDPIMELARSRGLFVIEDCAQCHGGMYKGRHLGTIGDIGAWSFCQDKIMTTGGEGGMVTTDRRDLWSRMWSFKDHGKSWEAVYERQHAPGFRWLHESIGSNYRMLEMQAVIGRIQLRRMAEWTARRTSVASALEEALAAFSSIRMPKPTFDFVHAYYRVYAFVRPENLATGWTRDRIAAEINEAGAVCLHGTCSEIYLEKAFVDSPSRPVERLEVARELGDTSLAFLAHPTLTDEEVERMTSAIKSVLEKATR</sequence>
<dbReference type="Proteomes" id="UP000601041">
    <property type="component" value="Unassembled WGS sequence"/>
</dbReference>
<evidence type="ECO:0000256" key="1">
    <source>
        <dbReference type="ARBA" id="ARBA00037999"/>
    </source>
</evidence>
<evidence type="ECO:0000313" key="3">
    <source>
        <dbReference type="EMBL" id="CAD7050769.1"/>
    </source>
</evidence>
<protein>
    <submittedName>
        <fullName evidence="3">DegT/DnrJ/EryC1/StrS aminotransferase family protein</fullName>
    </submittedName>
</protein>
<dbReference type="InterPro" id="IPR015422">
    <property type="entry name" value="PyrdxlP-dep_Trfase_small"/>
</dbReference>
<accession>A0ABN7JVT1</accession>
<dbReference type="Gene3D" id="3.40.640.10">
    <property type="entry name" value="Type I PLP-dependent aspartate aminotransferase-like (Major domain)"/>
    <property type="match status" value="1"/>
</dbReference>
<dbReference type="PANTHER" id="PTHR30244:SF34">
    <property type="entry name" value="DTDP-4-AMINO-4,6-DIDEOXYGALACTOSE TRANSAMINASE"/>
    <property type="match status" value="1"/>
</dbReference>
<reference evidence="3 4" key="1">
    <citation type="submission" date="2020-11" db="EMBL/GenBank/DDBJ databases">
        <authorList>
            <person name="Lassalle F."/>
        </authorList>
    </citation>
    <scope>NUCLEOTIDE SEQUENCE [LARGE SCALE GENOMIC DNA]</scope>
    <source>
        <strain evidence="3 4">AB21</strain>
    </source>
</reference>
<organism evidence="3 4">
    <name type="scientific">Pseudorhizobium halotolerans</name>
    <dbReference type="NCBI Taxonomy" id="1233081"/>
    <lineage>
        <taxon>Bacteria</taxon>
        <taxon>Pseudomonadati</taxon>
        <taxon>Pseudomonadota</taxon>
        <taxon>Alphaproteobacteria</taxon>
        <taxon>Hyphomicrobiales</taxon>
        <taxon>Rhizobiaceae</taxon>
        <taxon>Rhizobium/Agrobacterium group</taxon>
        <taxon>Pseudorhizobium</taxon>
    </lineage>
</organism>
<dbReference type="SUPFAM" id="SSF53383">
    <property type="entry name" value="PLP-dependent transferases"/>
    <property type="match status" value="1"/>
</dbReference>
<gene>
    <name evidence="3" type="ORF">RHAB21_04214</name>
</gene>
<dbReference type="InterPro" id="IPR015424">
    <property type="entry name" value="PyrdxlP-dep_Trfase"/>
</dbReference>
<dbReference type="RefSeq" id="WP_142589227.1">
    <property type="nucleotide sequence ID" value="NZ_CABFWE030000011.1"/>
</dbReference>
<dbReference type="InterPro" id="IPR015421">
    <property type="entry name" value="PyrdxlP-dep_Trfase_major"/>
</dbReference>
<comment type="similarity">
    <text evidence="1 2">Belongs to the DegT/DnrJ/EryC1 family.</text>
</comment>
<dbReference type="EMBL" id="CABFWE030000011">
    <property type="protein sequence ID" value="CAD7050769.1"/>
    <property type="molecule type" value="Genomic_DNA"/>
</dbReference>
<keyword evidence="4" id="KW-1185">Reference proteome</keyword>
<dbReference type="PANTHER" id="PTHR30244">
    <property type="entry name" value="TRANSAMINASE"/>
    <property type="match status" value="1"/>
</dbReference>
<evidence type="ECO:0000256" key="2">
    <source>
        <dbReference type="RuleBase" id="RU004508"/>
    </source>
</evidence>
<dbReference type="InterPro" id="IPR000653">
    <property type="entry name" value="DegT/StrS_aminotransferase"/>
</dbReference>
<dbReference type="Gene3D" id="3.90.1150.10">
    <property type="entry name" value="Aspartate Aminotransferase, domain 1"/>
    <property type="match status" value="1"/>
</dbReference>
<dbReference type="GO" id="GO:0008483">
    <property type="term" value="F:transaminase activity"/>
    <property type="evidence" value="ECO:0007669"/>
    <property type="project" value="UniProtKB-KW"/>
</dbReference>